<evidence type="ECO:0000313" key="8">
    <source>
        <dbReference type="EMBL" id="KOO21370.1"/>
    </source>
</evidence>
<dbReference type="Gene3D" id="1.10.287.630">
    <property type="entry name" value="Helix hairpin bin"/>
    <property type="match status" value="1"/>
</dbReference>
<gene>
    <name evidence="8" type="ORF">Ctob_004046</name>
</gene>
<dbReference type="SUPFAM" id="SSF81324">
    <property type="entry name" value="Voltage-gated potassium channels"/>
    <property type="match status" value="1"/>
</dbReference>
<evidence type="ECO:0000256" key="4">
    <source>
        <dbReference type="ARBA" id="ARBA00023136"/>
    </source>
</evidence>
<proteinExistence type="predicted"/>
<dbReference type="SUPFAM" id="SSF51206">
    <property type="entry name" value="cAMP-binding domain-like"/>
    <property type="match status" value="1"/>
</dbReference>
<accession>A0A0M0J4E2</accession>
<keyword evidence="3 6" id="KW-1133">Transmembrane helix</keyword>
<feature type="transmembrane region" description="Helical" evidence="6">
    <location>
        <begin position="287"/>
        <end position="307"/>
    </location>
</feature>
<dbReference type="GO" id="GO:0005886">
    <property type="term" value="C:plasma membrane"/>
    <property type="evidence" value="ECO:0007669"/>
    <property type="project" value="TreeGrafter"/>
</dbReference>
<dbReference type="Gene3D" id="1.10.287.70">
    <property type="match status" value="1"/>
</dbReference>
<dbReference type="Proteomes" id="UP000037460">
    <property type="component" value="Unassembled WGS sequence"/>
</dbReference>
<feature type="transmembrane region" description="Helical" evidence="6">
    <location>
        <begin position="190"/>
        <end position="215"/>
    </location>
</feature>
<dbReference type="AlphaFoldDB" id="A0A0M0J4E2"/>
<evidence type="ECO:0000256" key="5">
    <source>
        <dbReference type="SAM" id="MobiDB-lite"/>
    </source>
</evidence>
<name>A0A0M0J4E2_9EUKA</name>
<feature type="domain" description="Ion transport" evidence="7">
    <location>
        <begin position="45"/>
        <end position="327"/>
    </location>
</feature>
<reference evidence="9" key="1">
    <citation type="journal article" date="2015" name="PLoS Genet.">
        <title>Genome Sequence and Transcriptome Analyses of Chrysochromulina tobin: Metabolic Tools for Enhanced Algal Fitness in the Prominent Order Prymnesiales (Haptophyceae).</title>
        <authorList>
            <person name="Hovde B.T."/>
            <person name="Deodato C.R."/>
            <person name="Hunsperger H.M."/>
            <person name="Ryken S.A."/>
            <person name="Yost W."/>
            <person name="Jha R.K."/>
            <person name="Patterson J."/>
            <person name="Monnat R.J. Jr."/>
            <person name="Barlow S.B."/>
            <person name="Starkenburg S.R."/>
            <person name="Cattolico R.A."/>
        </authorList>
    </citation>
    <scope>NUCLEOTIDE SEQUENCE</scope>
    <source>
        <strain evidence="9">CCMP291</strain>
    </source>
</reference>
<comment type="subcellular location">
    <subcellularLocation>
        <location evidence="1">Membrane</location>
        <topology evidence="1">Multi-pass membrane protein</topology>
    </subcellularLocation>
</comment>
<feature type="transmembrane region" description="Helical" evidence="6">
    <location>
        <begin position="43"/>
        <end position="69"/>
    </location>
</feature>
<evidence type="ECO:0000256" key="1">
    <source>
        <dbReference type="ARBA" id="ARBA00004141"/>
    </source>
</evidence>
<dbReference type="InterPro" id="IPR005821">
    <property type="entry name" value="Ion_trans_dom"/>
</dbReference>
<keyword evidence="4 6" id="KW-0472">Membrane</keyword>
<dbReference type="OrthoDB" id="426293at2759"/>
<comment type="caution">
    <text evidence="8">The sequence shown here is derived from an EMBL/GenBank/DDBJ whole genome shotgun (WGS) entry which is preliminary data.</text>
</comment>
<keyword evidence="2 6" id="KW-0812">Transmembrane</keyword>
<evidence type="ECO:0000313" key="9">
    <source>
        <dbReference type="Proteomes" id="UP000037460"/>
    </source>
</evidence>
<dbReference type="PANTHER" id="PTHR10217:SF435">
    <property type="entry name" value="POTASSIUM VOLTAGE-GATED CHANNEL PROTEIN EAG"/>
    <property type="match status" value="1"/>
</dbReference>
<sequence>MLPRTLAMLPRTERRRREQLYTNNGREPSRCQWVIDPRVTEWIAYWDLAMGLALIYTAMATPVEVAFLVPQTDDSRWQDGLFLCNRVVDLVFIWDLHLQFRIAFKSESAEEGIRWHTRPREIARHYLLSSWFCVDVFSIFTSIFDLGVVGGTEGVFALRVVRILRLTKLVRLALSSRIFKRWELSVSINYAYLSMGTTMVAIFLGCHWMACVWGLQASFAPLESWPRSKAYCVPWGHPDEATARAMLATNCSAIASAVHRRADHCEIGTCTGGVCSGGFSCVDAWSMYAYSLYFSVMTITSVGYGDITATPFNPTEQVIASAIMLGSGMLWGYLIGTFCGLAANLSPAAAAFHESLSQLNSFMSTHLLPAETRFRLREYMHEMANLRTGSQSRLMLSHLSPAMQGEVLWLIHHRWIRKVWYLRMLSSHHGMLIQVASKLANMVFPPAEFCPSGYMYIVQRGSVLWAGRVIREGGVWGDDVILESEDLQLDFPALAASYLLVFTINGASVMQTMRNFPEAYNEFHRVRSRWRITRALVREAERRAFKSGAQFRNRLRPIYDKQLAREMDERAPGNWRKKLDLKLETMAGHLPTLEQTTLHAASRGSSGAIASLSGRRARARKASVIPRMPHVWGVKHVLPADFEARSRAESSSRGSVLYAAKQIGVAIMKQQMSASVEAQADHPPHQLPNLYSTHADEDTSG</sequence>
<dbReference type="InterPro" id="IPR018490">
    <property type="entry name" value="cNMP-bd_dom_sf"/>
</dbReference>
<feature type="transmembrane region" description="Helical" evidence="6">
    <location>
        <begin position="319"/>
        <end position="343"/>
    </location>
</feature>
<evidence type="ECO:0000259" key="7">
    <source>
        <dbReference type="Pfam" id="PF00520"/>
    </source>
</evidence>
<dbReference type="PRINTS" id="PR01463">
    <property type="entry name" value="EAGCHANLFMLY"/>
</dbReference>
<feature type="region of interest" description="Disordered" evidence="5">
    <location>
        <begin position="674"/>
        <end position="701"/>
    </location>
</feature>
<dbReference type="PANTHER" id="PTHR10217">
    <property type="entry name" value="VOLTAGE AND LIGAND GATED POTASSIUM CHANNEL"/>
    <property type="match status" value="1"/>
</dbReference>
<dbReference type="InterPro" id="IPR003938">
    <property type="entry name" value="K_chnl_volt-dep_EAG/ELK/ERG"/>
</dbReference>
<evidence type="ECO:0000256" key="3">
    <source>
        <dbReference type="ARBA" id="ARBA00022989"/>
    </source>
</evidence>
<evidence type="ECO:0000256" key="2">
    <source>
        <dbReference type="ARBA" id="ARBA00022692"/>
    </source>
</evidence>
<keyword evidence="9" id="KW-1185">Reference proteome</keyword>
<dbReference type="InterPro" id="IPR050818">
    <property type="entry name" value="KCNH_animal-type"/>
</dbReference>
<dbReference type="EMBL" id="JWZX01003368">
    <property type="protein sequence ID" value="KOO21370.1"/>
    <property type="molecule type" value="Genomic_DNA"/>
</dbReference>
<organism evidence="8 9">
    <name type="scientific">Chrysochromulina tobinii</name>
    <dbReference type="NCBI Taxonomy" id="1460289"/>
    <lineage>
        <taxon>Eukaryota</taxon>
        <taxon>Haptista</taxon>
        <taxon>Haptophyta</taxon>
        <taxon>Prymnesiophyceae</taxon>
        <taxon>Prymnesiales</taxon>
        <taxon>Chrysochromulinaceae</taxon>
        <taxon>Chrysochromulina</taxon>
    </lineage>
</organism>
<dbReference type="GO" id="GO:0005249">
    <property type="term" value="F:voltage-gated potassium channel activity"/>
    <property type="evidence" value="ECO:0007669"/>
    <property type="project" value="InterPro"/>
</dbReference>
<dbReference type="GO" id="GO:0042391">
    <property type="term" value="P:regulation of membrane potential"/>
    <property type="evidence" value="ECO:0007669"/>
    <property type="project" value="TreeGrafter"/>
</dbReference>
<evidence type="ECO:0000256" key="6">
    <source>
        <dbReference type="SAM" id="Phobius"/>
    </source>
</evidence>
<protein>
    <submittedName>
        <fullName evidence="8">Voltage-gated ion channel superfamily</fullName>
    </submittedName>
</protein>
<dbReference type="Pfam" id="PF00520">
    <property type="entry name" value="Ion_trans"/>
    <property type="match status" value="1"/>
</dbReference>